<name>A0A2W4X864_9CYAN</name>
<evidence type="ECO:0000313" key="2">
    <source>
        <dbReference type="Proteomes" id="UP000249794"/>
    </source>
</evidence>
<protein>
    <submittedName>
        <fullName evidence="1">Uncharacterized protein</fullName>
    </submittedName>
</protein>
<organism evidence="1 2">
    <name type="scientific">Phormidesmis priestleyi</name>
    <dbReference type="NCBI Taxonomy" id="268141"/>
    <lineage>
        <taxon>Bacteria</taxon>
        <taxon>Bacillati</taxon>
        <taxon>Cyanobacteriota</taxon>
        <taxon>Cyanophyceae</taxon>
        <taxon>Leptolyngbyales</taxon>
        <taxon>Leptolyngbyaceae</taxon>
        <taxon>Phormidesmis</taxon>
    </lineage>
</organism>
<proteinExistence type="predicted"/>
<reference evidence="2" key="1">
    <citation type="submission" date="2018-04" db="EMBL/GenBank/DDBJ databases">
        <authorList>
            <person name="Cornet L."/>
        </authorList>
    </citation>
    <scope>NUCLEOTIDE SEQUENCE [LARGE SCALE GENOMIC DNA]</scope>
</reference>
<sequence length="148" mass="17608">MHLSEIERRDQVLRTYFRGRNWDTNSEYALKQKLVCESLQLLPRYRYLIEDEWEVVSNRTDQGRGDLVFTDGDRAFATIEVKWIDLPDSNRNSSTVQVSRRKKRRKVEEQAAKYATLYAKKRNLCLEAVEAFIFTNECDRPCPITVYY</sequence>
<dbReference type="AlphaFoldDB" id="A0A2W4X864"/>
<dbReference type="Proteomes" id="UP000249794">
    <property type="component" value="Unassembled WGS sequence"/>
</dbReference>
<evidence type="ECO:0000313" key="1">
    <source>
        <dbReference type="EMBL" id="PZO53220.1"/>
    </source>
</evidence>
<accession>A0A2W4X864</accession>
<comment type="caution">
    <text evidence="1">The sequence shown here is derived from an EMBL/GenBank/DDBJ whole genome shotgun (WGS) entry which is preliminary data.</text>
</comment>
<reference evidence="1 2" key="2">
    <citation type="submission" date="2018-06" db="EMBL/GenBank/DDBJ databases">
        <title>Metagenomic assembly of (sub)arctic Cyanobacteria and their associated microbiome from non-axenic cultures.</title>
        <authorList>
            <person name="Baurain D."/>
        </authorList>
    </citation>
    <scope>NUCLEOTIDE SEQUENCE [LARGE SCALE GENOMIC DNA]</scope>
    <source>
        <strain evidence="1">ULC027bin1</strain>
    </source>
</reference>
<gene>
    <name evidence="1" type="ORF">DCF15_12975</name>
</gene>
<dbReference type="EMBL" id="QBMP01000133">
    <property type="protein sequence ID" value="PZO53220.1"/>
    <property type="molecule type" value="Genomic_DNA"/>
</dbReference>